<keyword evidence="2" id="KW-0597">Phosphoprotein</keyword>
<dbReference type="Gene3D" id="2.30.38.10">
    <property type="entry name" value="Luciferase, Domain 3"/>
    <property type="match status" value="1"/>
</dbReference>
<dbReference type="PROSITE" id="PS00455">
    <property type="entry name" value="AMP_BINDING"/>
    <property type="match status" value="1"/>
</dbReference>
<dbReference type="PANTHER" id="PTHR44845:SF6">
    <property type="entry name" value="BETA-ALANINE-ACTIVATING ENZYME"/>
    <property type="match status" value="1"/>
</dbReference>
<dbReference type="Pfam" id="PF00501">
    <property type="entry name" value="AMP-binding"/>
    <property type="match status" value="1"/>
</dbReference>
<dbReference type="InterPro" id="IPR013120">
    <property type="entry name" value="FAR_NAD-bd"/>
</dbReference>
<dbReference type="Gene3D" id="3.30.300.30">
    <property type="match status" value="1"/>
</dbReference>
<accession>A0A5N7CSG3</accession>
<dbReference type="Pfam" id="PF07993">
    <property type="entry name" value="NAD_binding_4"/>
    <property type="match status" value="1"/>
</dbReference>
<dbReference type="InterPro" id="IPR036291">
    <property type="entry name" value="NAD(P)-bd_dom_sf"/>
</dbReference>
<dbReference type="PROSITE" id="PS50075">
    <property type="entry name" value="CARRIER"/>
    <property type="match status" value="1"/>
</dbReference>
<dbReference type="Gene3D" id="1.10.1200.10">
    <property type="entry name" value="ACP-like"/>
    <property type="match status" value="1"/>
</dbReference>
<reference evidence="6" key="1">
    <citation type="submission" date="2019-04" db="EMBL/GenBank/DDBJ databases">
        <title>Friends and foes A comparative genomics studyof 23 Aspergillus species from section Flavi.</title>
        <authorList>
            <consortium name="DOE Joint Genome Institute"/>
            <person name="Kjaerbolling I."/>
            <person name="Vesth T."/>
            <person name="Frisvad J.C."/>
            <person name="Nybo J.L."/>
            <person name="Theobald S."/>
            <person name="Kildgaard S."/>
            <person name="Isbrandt T."/>
            <person name="Kuo A."/>
            <person name="Sato A."/>
            <person name="Lyhne E.K."/>
            <person name="Kogle M.E."/>
            <person name="Wiebenga A."/>
            <person name="Kun R.S."/>
            <person name="Lubbers R.J."/>
            <person name="Makela M.R."/>
            <person name="Barry K."/>
            <person name="Chovatia M."/>
            <person name="Clum A."/>
            <person name="Daum C."/>
            <person name="Haridas S."/>
            <person name="He G."/>
            <person name="LaButti K."/>
            <person name="Lipzen A."/>
            <person name="Mondo S."/>
            <person name="Riley R."/>
            <person name="Salamov A."/>
            <person name="Simmons B.A."/>
            <person name="Magnuson J.K."/>
            <person name="Henrissat B."/>
            <person name="Mortensen U.H."/>
            <person name="Larsen T.O."/>
            <person name="Devries R.P."/>
            <person name="Grigoriev I.V."/>
            <person name="Machida M."/>
            <person name="Baker S.E."/>
            <person name="Andersen M.R."/>
        </authorList>
    </citation>
    <scope>NUCLEOTIDE SEQUENCE [LARGE SCALE GENOMIC DNA]</scope>
    <source>
        <strain evidence="6">IBT 14317</strain>
    </source>
</reference>
<dbReference type="Gene3D" id="3.40.50.980">
    <property type="match status" value="2"/>
</dbReference>
<name>A0A5N7CSG3_PETAA</name>
<dbReference type="InterPro" id="IPR009081">
    <property type="entry name" value="PP-bd_ACP"/>
</dbReference>
<evidence type="ECO:0000256" key="3">
    <source>
        <dbReference type="ARBA" id="ARBA00029454"/>
    </source>
</evidence>
<dbReference type="InterPro" id="IPR036736">
    <property type="entry name" value="ACP-like_sf"/>
</dbReference>
<dbReference type="SUPFAM" id="SSF51735">
    <property type="entry name" value="NAD(P)-binding Rossmann-fold domains"/>
    <property type="match status" value="1"/>
</dbReference>
<dbReference type="PANTHER" id="PTHR44845">
    <property type="entry name" value="CARRIER DOMAIN-CONTAINING PROTEIN"/>
    <property type="match status" value="1"/>
</dbReference>
<organism evidence="6">
    <name type="scientific">Petromyces alliaceus</name>
    <name type="common">Aspergillus alliaceus</name>
    <dbReference type="NCBI Taxonomy" id="209559"/>
    <lineage>
        <taxon>Eukaryota</taxon>
        <taxon>Fungi</taxon>
        <taxon>Dikarya</taxon>
        <taxon>Ascomycota</taxon>
        <taxon>Pezizomycotina</taxon>
        <taxon>Eurotiomycetes</taxon>
        <taxon>Eurotiomycetidae</taxon>
        <taxon>Eurotiales</taxon>
        <taxon>Aspergillaceae</taxon>
        <taxon>Aspergillus</taxon>
        <taxon>Aspergillus subgen. Circumdati</taxon>
    </lineage>
</organism>
<dbReference type="CDD" id="cd05930">
    <property type="entry name" value="A_NRPS"/>
    <property type="match status" value="1"/>
</dbReference>
<dbReference type="InterPro" id="IPR010080">
    <property type="entry name" value="Thioester_reductase-like_dom"/>
</dbReference>
<dbReference type="AlphaFoldDB" id="A0A5N7CSG3"/>
<dbReference type="InterPro" id="IPR025110">
    <property type="entry name" value="AMP-bd_C"/>
</dbReference>
<dbReference type="Gene3D" id="3.40.50.720">
    <property type="entry name" value="NAD(P)-binding Rossmann-like Domain"/>
    <property type="match status" value="1"/>
</dbReference>
<evidence type="ECO:0000256" key="1">
    <source>
        <dbReference type="ARBA" id="ARBA00022450"/>
    </source>
</evidence>
<feature type="region of interest" description="Disordered" evidence="4">
    <location>
        <begin position="492"/>
        <end position="519"/>
    </location>
</feature>
<evidence type="ECO:0000256" key="4">
    <source>
        <dbReference type="SAM" id="MobiDB-lite"/>
    </source>
</evidence>
<gene>
    <name evidence="6" type="ORF">BDV23DRAFT_177614</name>
</gene>
<dbReference type="SUPFAM" id="SSF56801">
    <property type="entry name" value="Acetyl-CoA synthetase-like"/>
    <property type="match status" value="1"/>
</dbReference>
<dbReference type="Pfam" id="PF13193">
    <property type="entry name" value="AMP-binding_C"/>
    <property type="match status" value="1"/>
</dbReference>
<evidence type="ECO:0000259" key="5">
    <source>
        <dbReference type="PROSITE" id="PS50075"/>
    </source>
</evidence>
<dbReference type="CDD" id="cd05235">
    <property type="entry name" value="SDR_e1"/>
    <property type="match status" value="1"/>
</dbReference>
<dbReference type="Proteomes" id="UP000326877">
    <property type="component" value="Unassembled WGS sequence"/>
</dbReference>
<dbReference type="OrthoDB" id="408177at2759"/>
<protein>
    <recommendedName>
        <fullName evidence="5">Carrier domain-containing protein</fullName>
    </recommendedName>
</protein>
<dbReference type="SUPFAM" id="SSF47336">
    <property type="entry name" value="ACP-like"/>
    <property type="match status" value="1"/>
</dbReference>
<sequence>MEELLSQRANASPNAIAVIDGQVELTYPELIARADVLSQQLRQKSISFQEPIGILLGSGLNQIIAQVAVLRAGGTCVPIEPSIPNVRLLDMLHGISSQYVITNRVLADRVSEFEVIPVEIANEKNALLAVMSTASVLTGCPESHRSHILFTSGSTGKPKAVQISASSILHLAHSTKVTPLNPTDRVGAFVSPGFDVSLFEIWVTLLSGATITIIPNTIVTDPFILGRFLSDWKITVVMVPTALFNTICLHSPSTFCGLRHVLVIGEAANVNVMRKVLTFGAPQHLWNAYGPVEATTFSSLQLVSVGETQRERIGIGEPVGQTRFCLMDDQLRPIFNTNQAGEICISGPGLSQGYVNQPNETNKRFIYCSTQVLGQDSDASIRVYRTGDIGKWRIPLQSMDYIGRADKQIKRSGYRVELGDIERTLERNPYIKASVMRHPTGDSDILVAYVIPESWEDDFRPEDLISWVKERLPPYMVPNQIKRLKKFPLTSNGKVDHNALDPSNAHENPQEDGSEKAHVDLKDSKSTNMLNWLKSAMQAFLGAPDINMSDNFFSRGFSSLQAAQLIGQIRQHLGKSVTMEELHANPTLERLISLLRQTSNASNSSIQISKLEQDSHLADDIQLLPEWQTDTEGRVLITGVTGFVGAYLLHYLLSLPAVKKIACLARSRGELTASDRIQKALERYDLWDSSLKKMQKIIILEGDLVDDTLGLGEDQFTWLANWASVLFHVGAKTNWCEPYQSHFEPNIIGTKNIIRLAASGRRKPLHYVSSIDVWSVTGLIFGTKRVCEDEPLKPHLGSTPYDTGYAQSQWVAEEMVRRVRDRGLPVAIYRPGFVIGDSKRAVGNPDDFFSRLIMGCIQLGYWPELPHQRLEYVTVDYVCSAILHIASKNHNLGHSYSLVSPDVTQSVNLEETCVLLSKAGYPVKQIPYQDWVQKVREAPDNPLVPLMPVLEEPILRDLTRLQTNEHTPVYEATNTVEALADRPDIRYTPLDHTLLRRKIEYWIKKGYHDLK</sequence>
<dbReference type="InterPro" id="IPR000873">
    <property type="entry name" value="AMP-dep_synth/lig_dom"/>
</dbReference>
<proteinExistence type="inferred from homology"/>
<evidence type="ECO:0000256" key="2">
    <source>
        <dbReference type="ARBA" id="ARBA00022553"/>
    </source>
</evidence>
<dbReference type="NCBIfam" id="TIGR01746">
    <property type="entry name" value="Thioester-redct"/>
    <property type="match status" value="1"/>
</dbReference>
<keyword evidence="1" id="KW-0596">Phosphopantetheine</keyword>
<dbReference type="InterPro" id="IPR020845">
    <property type="entry name" value="AMP-binding_CS"/>
</dbReference>
<feature type="domain" description="Carrier" evidence="5">
    <location>
        <begin position="524"/>
        <end position="599"/>
    </location>
</feature>
<dbReference type="InterPro" id="IPR045851">
    <property type="entry name" value="AMP-bd_C_sf"/>
</dbReference>
<dbReference type="EMBL" id="ML735214">
    <property type="protein sequence ID" value="KAE8396617.1"/>
    <property type="molecule type" value="Genomic_DNA"/>
</dbReference>
<evidence type="ECO:0000313" key="6">
    <source>
        <dbReference type="EMBL" id="KAE8396617.1"/>
    </source>
</evidence>
<dbReference type="Pfam" id="PF00550">
    <property type="entry name" value="PP-binding"/>
    <property type="match status" value="1"/>
</dbReference>
<comment type="similarity">
    <text evidence="3">Belongs to the NRP synthetase family.</text>
</comment>